<gene>
    <name evidence="11" type="primary">thiM</name>
    <name evidence="13" type="ORF">A1D18_02940</name>
</gene>
<dbReference type="PROSITE" id="PS51257">
    <property type="entry name" value="PROKAR_LIPOPROTEIN"/>
    <property type="match status" value="1"/>
</dbReference>
<evidence type="ECO:0000256" key="10">
    <source>
        <dbReference type="ARBA" id="ARBA00022977"/>
    </source>
</evidence>
<dbReference type="GO" id="GO:0005524">
    <property type="term" value="F:ATP binding"/>
    <property type="evidence" value="ECO:0007669"/>
    <property type="project" value="UniProtKB-UniRule"/>
</dbReference>
<evidence type="ECO:0000256" key="11">
    <source>
        <dbReference type="HAMAP-Rule" id="MF_00228"/>
    </source>
</evidence>
<keyword evidence="14" id="KW-1185">Reference proteome</keyword>
<organism evidence="13 14">
    <name type="scientific">Candidatus Rickettsiella isopodorum</name>
    <dbReference type="NCBI Taxonomy" id="1225476"/>
    <lineage>
        <taxon>Bacteria</taxon>
        <taxon>Pseudomonadati</taxon>
        <taxon>Pseudomonadota</taxon>
        <taxon>Gammaproteobacteria</taxon>
        <taxon>Legionellales</taxon>
        <taxon>Coxiellaceae</taxon>
        <taxon>Rickettsiella</taxon>
    </lineage>
</organism>
<dbReference type="GO" id="GO:0000287">
    <property type="term" value="F:magnesium ion binding"/>
    <property type="evidence" value="ECO:0007669"/>
    <property type="project" value="UniProtKB-UniRule"/>
</dbReference>
<evidence type="ECO:0000256" key="5">
    <source>
        <dbReference type="ARBA" id="ARBA00022723"/>
    </source>
</evidence>
<feature type="chain" id="PRO_5013108850" description="Hydroxyethylthiazole kinase" evidence="12">
    <location>
        <begin position="22"/>
        <end position="289"/>
    </location>
</feature>
<protein>
    <recommendedName>
        <fullName evidence="11">Hydroxyethylthiazole kinase</fullName>
        <ecNumber evidence="11">2.7.1.50</ecNumber>
    </recommendedName>
    <alternativeName>
        <fullName evidence="11">4-methyl-5-beta-hydroxyethylthiazole kinase</fullName>
        <shortName evidence="11">TH kinase</shortName>
        <shortName evidence="11">Thz kinase</shortName>
    </alternativeName>
</protein>
<dbReference type="STRING" id="1225476.A1D18_02940"/>
<dbReference type="EC" id="2.7.1.50" evidence="11"/>
<dbReference type="NCBIfam" id="TIGR00694">
    <property type="entry name" value="thiM"/>
    <property type="match status" value="1"/>
</dbReference>
<comment type="similarity">
    <text evidence="11">Belongs to the Thz kinase family.</text>
</comment>
<dbReference type="Proteomes" id="UP000183924">
    <property type="component" value="Unassembled WGS sequence"/>
</dbReference>
<dbReference type="PIRSF" id="PIRSF000513">
    <property type="entry name" value="Thz_kinase"/>
    <property type="match status" value="1"/>
</dbReference>
<keyword evidence="5 11" id="KW-0479">Metal-binding</keyword>
<sequence>MKTKNCLGTLLAHPSSSTSSACAFTLESLFRDVEQIRQIQPLIHNITNWVVMPTTANMLLALGAAPIMAHAKEELDDIIQIAQALVINIGTLDNDWLSCIEYAQLAALKRGIPILLDPVGAGASAYRTTSALTILERGVDIIRGNASEIMALQDSSIKTKGVDTLHASENALSAAFALAQQYQCIVVISGKIDFIVSVSSSVALDYGTPLLTKVVGMGCSLTAMMASFLAVNPDQFSACIHAMAWMGLVSEVAEKKSNGPGSFYNYLLDSLYTVQKKEIQSLLKPNVAI</sequence>
<dbReference type="GO" id="GO:0009228">
    <property type="term" value="P:thiamine biosynthetic process"/>
    <property type="evidence" value="ECO:0007669"/>
    <property type="project" value="UniProtKB-KW"/>
</dbReference>
<dbReference type="Pfam" id="PF02110">
    <property type="entry name" value="HK"/>
    <property type="match status" value="1"/>
</dbReference>
<dbReference type="Gene3D" id="3.40.1190.20">
    <property type="match status" value="1"/>
</dbReference>
<dbReference type="InterPro" id="IPR029056">
    <property type="entry name" value="Ribokinase-like"/>
</dbReference>
<evidence type="ECO:0000256" key="12">
    <source>
        <dbReference type="SAM" id="SignalP"/>
    </source>
</evidence>
<keyword evidence="9 11" id="KW-0460">Magnesium</keyword>
<keyword evidence="7 11" id="KW-0418">Kinase</keyword>
<dbReference type="PRINTS" id="PR01099">
    <property type="entry name" value="HYETHTZKNASE"/>
</dbReference>
<evidence type="ECO:0000313" key="14">
    <source>
        <dbReference type="Proteomes" id="UP000183924"/>
    </source>
</evidence>
<feature type="binding site" evidence="11">
    <location>
        <position position="216"/>
    </location>
    <ligand>
        <name>substrate</name>
    </ligand>
</feature>
<dbReference type="GO" id="GO:0009229">
    <property type="term" value="P:thiamine diphosphate biosynthetic process"/>
    <property type="evidence" value="ECO:0007669"/>
    <property type="project" value="UniProtKB-UniRule"/>
</dbReference>
<dbReference type="NCBIfam" id="NF006830">
    <property type="entry name" value="PRK09355.1"/>
    <property type="match status" value="1"/>
</dbReference>
<evidence type="ECO:0000256" key="8">
    <source>
        <dbReference type="ARBA" id="ARBA00022840"/>
    </source>
</evidence>
<evidence type="ECO:0000256" key="3">
    <source>
        <dbReference type="ARBA" id="ARBA00004868"/>
    </source>
</evidence>
<keyword evidence="8 11" id="KW-0067">ATP-binding</keyword>
<dbReference type="UniPathway" id="UPA00060">
    <property type="reaction ID" value="UER00139"/>
</dbReference>
<feature type="binding site" evidence="11">
    <location>
        <position position="143"/>
    </location>
    <ligand>
        <name>ATP</name>
        <dbReference type="ChEBI" id="CHEBI:30616"/>
    </ligand>
</feature>
<comment type="pathway">
    <text evidence="3 11">Cofactor biosynthesis; thiamine diphosphate biosynthesis; 4-methyl-5-(2-phosphoethyl)-thiazole from 5-(2-hydroxyethyl)-4-methylthiazole: step 1/1.</text>
</comment>
<evidence type="ECO:0000256" key="4">
    <source>
        <dbReference type="ARBA" id="ARBA00022679"/>
    </source>
</evidence>
<reference evidence="13 14" key="1">
    <citation type="submission" date="2016-03" db="EMBL/GenBank/DDBJ databases">
        <title>Comparative genomics of Rickettsiella.</title>
        <authorList>
            <person name="Chandler C."/>
            <person name="Wang Y."/>
        </authorList>
    </citation>
    <scope>NUCLEOTIDE SEQUENCE [LARGE SCALE GENOMIC DNA]</scope>
    <source>
        <strain evidence="13 14">RCFS May 2013</strain>
    </source>
</reference>
<evidence type="ECO:0000256" key="2">
    <source>
        <dbReference type="ARBA" id="ARBA00001946"/>
    </source>
</evidence>
<dbReference type="OrthoDB" id="8909021at2"/>
<accession>A0A1J8P5K2</accession>
<comment type="function">
    <text evidence="11">Catalyzes the phosphorylation of the hydroxyl group of 4-methyl-5-beta-hydroxyethylthiazole (THZ).</text>
</comment>
<comment type="cofactor">
    <cofactor evidence="2 11">
        <name>Mg(2+)</name>
        <dbReference type="ChEBI" id="CHEBI:18420"/>
    </cofactor>
</comment>
<feature type="binding site" evidence="11">
    <location>
        <position position="68"/>
    </location>
    <ligand>
        <name>substrate</name>
    </ligand>
</feature>
<keyword evidence="12" id="KW-0732">Signal</keyword>
<evidence type="ECO:0000256" key="6">
    <source>
        <dbReference type="ARBA" id="ARBA00022741"/>
    </source>
</evidence>
<dbReference type="RefSeq" id="WP_084028708.1">
    <property type="nucleotide sequence ID" value="NZ_LUKY01000032.1"/>
</dbReference>
<dbReference type="HAMAP" id="MF_00228">
    <property type="entry name" value="Thz_kinase"/>
    <property type="match status" value="1"/>
</dbReference>
<dbReference type="GO" id="GO:0004417">
    <property type="term" value="F:hydroxyethylthiazole kinase activity"/>
    <property type="evidence" value="ECO:0007669"/>
    <property type="project" value="UniProtKB-UniRule"/>
</dbReference>
<dbReference type="EMBL" id="LUKY01000032">
    <property type="protein sequence ID" value="OIZ95068.1"/>
    <property type="molecule type" value="Genomic_DNA"/>
</dbReference>
<keyword evidence="6 11" id="KW-0547">Nucleotide-binding</keyword>
<dbReference type="InterPro" id="IPR000417">
    <property type="entry name" value="Hyethyz_kinase"/>
</dbReference>
<feature type="signal peptide" evidence="12">
    <location>
        <begin position="1"/>
        <end position="21"/>
    </location>
</feature>
<keyword evidence="4 11" id="KW-0808">Transferase</keyword>
<evidence type="ECO:0000313" key="13">
    <source>
        <dbReference type="EMBL" id="OIZ95068.1"/>
    </source>
</evidence>
<evidence type="ECO:0000256" key="1">
    <source>
        <dbReference type="ARBA" id="ARBA00001771"/>
    </source>
</evidence>
<proteinExistence type="inferred from homology"/>
<comment type="catalytic activity">
    <reaction evidence="1 11">
        <text>5-(2-hydroxyethyl)-4-methylthiazole + ATP = 4-methyl-5-(2-phosphooxyethyl)-thiazole + ADP + H(+)</text>
        <dbReference type="Rhea" id="RHEA:24212"/>
        <dbReference type="ChEBI" id="CHEBI:15378"/>
        <dbReference type="ChEBI" id="CHEBI:17957"/>
        <dbReference type="ChEBI" id="CHEBI:30616"/>
        <dbReference type="ChEBI" id="CHEBI:58296"/>
        <dbReference type="ChEBI" id="CHEBI:456216"/>
        <dbReference type="EC" id="2.7.1.50"/>
    </reaction>
</comment>
<comment type="caution">
    <text evidence="13">The sequence shown here is derived from an EMBL/GenBank/DDBJ whole genome shotgun (WGS) entry which is preliminary data.</text>
</comment>
<evidence type="ECO:0000256" key="7">
    <source>
        <dbReference type="ARBA" id="ARBA00022777"/>
    </source>
</evidence>
<dbReference type="AlphaFoldDB" id="A0A1J8P5K2"/>
<name>A0A1J8P5K2_9COXI</name>
<dbReference type="SUPFAM" id="SSF53613">
    <property type="entry name" value="Ribokinase-like"/>
    <property type="match status" value="1"/>
</dbReference>
<evidence type="ECO:0000256" key="9">
    <source>
        <dbReference type="ARBA" id="ARBA00022842"/>
    </source>
</evidence>
<keyword evidence="10 11" id="KW-0784">Thiamine biosynthesis</keyword>
<feature type="binding site" evidence="11">
    <location>
        <position position="189"/>
    </location>
    <ligand>
        <name>ATP</name>
        <dbReference type="ChEBI" id="CHEBI:30616"/>
    </ligand>
</feature>
<dbReference type="CDD" id="cd01170">
    <property type="entry name" value="THZ_kinase"/>
    <property type="match status" value="1"/>
</dbReference>